<dbReference type="Gene3D" id="2.30.30.40">
    <property type="entry name" value="SH3 Domains"/>
    <property type="match status" value="1"/>
</dbReference>
<evidence type="ECO:0000313" key="3">
    <source>
        <dbReference type="Proteomes" id="UP000323176"/>
    </source>
</evidence>
<dbReference type="Gene3D" id="2.40.50.180">
    <property type="entry name" value="CheA-289, Domain 4"/>
    <property type="match status" value="1"/>
</dbReference>
<dbReference type="OrthoDB" id="9787997at2"/>
<dbReference type="InterPro" id="IPR036061">
    <property type="entry name" value="CheW-like_dom_sf"/>
</dbReference>
<dbReference type="AlphaFoldDB" id="A0A5C8F7W7"/>
<reference evidence="2 3" key="1">
    <citation type="journal article" date="1992" name="Lakartidningen">
        <title>[Penicillin V and not amoxicillin is the first choice preparation in acute otitis].</title>
        <authorList>
            <person name="Kamme C."/>
            <person name="Lundgren K."/>
            <person name="Prellner K."/>
        </authorList>
    </citation>
    <scope>NUCLEOTIDE SEQUENCE [LARGE SCALE GENOMIC DNA]</scope>
    <source>
        <strain evidence="2 3">PC5538III-hc</strain>
    </source>
</reference>
<sequence length="177" mass="19480">MLDNQKINASEIAQIGGVGIGAEENASAEPSQQFLVFKIDNEEYALDVLSIEGIVGVTTITPVPGSPKYMRGLINLRGNILHIVDIRMRFGLERRDDRSIENDVIIVISTSNRRFGILADMVSDVITVYESQMTATPIANVSGLQISNVIRLENKIIMVLPIEDIVKSNDDINKTIV</sequence>
<comment type="caution">
    <text evidence="2">The sequence shown here is derived from an EMBL/GenBank/DDBJ whole genome shotgun (WGS) entry which is preliminary data.</text>
</comment>
<name>A0A5C8F7W7_BRAPL</name>
<dbReference type="GO" id="GO:0005829">
    <property type="term" value="C:cytosol"/>
    <property type="evidence" value="ECO:0007669"/>
    <property type="project" value="TreeGrafter"/>
</dbReference>
<dbReference type="PANTHER" id="PTHR22617">
    <property type="entry name" value="CHEMOTAXIS SENSOR HISTIDINE KINASE-RELATED"/>
    <property type="match status" value="1"/>
</dbReference>
<dbReference type="InterPro" id="IPR002545">
    <property type="entry name" value="CheW-lke_dom"/>
</dbReference>
<dbReference type="Proteomes" id="UP000323176">
    <property type="component" value="Unassembled WGS sequence"/>
</dbReference>
<dbReference type="GO" id="GO:0007165">
    <property type="term" value="P:signal transduction"/>
    <property type="evidence" value="ECO:0007669"/>
    <property type="project" value="InterPro"/>
</dbReference>
<dbReference type="PANTHER" id="PTHR22617:SF23">
    <property type="entry name" value="CHEMOTAXIS PROTEIN CHEW"/>
    <property type="match status" value="1"/>
</dbReference>
<organism evidence="2 3">
    <name type="scientific">Brachyspira pilosicoli</name>
    <name type="common">Serpulina pilosicoli</name>
    <dbReference type="NCBI Taxonomy" id="52584"/>
    <lineage>
        <taxon>Bacteria</taxon>
        <taxon>Pseudomonadati</taxon>
        <taxon>Spirochaetota</taxon>
        <taxon>Spirochaetia</taxon>
        <taxon>Brachyspirales</taxon>
        <taxon>Brachyspiraceae</taxon>
        <taxon>Brachyspira</taxon>
    </lineage>
</organism>
<accession>A0A5C8F7W7</accession>
<dbReference type="EMBL" id="SAXY01000018">
    <property type="protein sequence ID" value="TXJ45221.1"/>
    <property type="molecule type" value="Genomic_DNA"/>
</dbReference>
<dbReference type="SMART" id="SM00260">
    <property type="entry name" value="CheW"/>
    <property type="match status" value="1"/>
</dbReference>
<gene>
    <name evidence="2" type="ORF">EPJ72_02835</name>
</gene>
<dbReference type="PROSITE" id="PS50851">
    <property type="entry name" value="CHEW"/>
    <property type="match status" value="1"/>
</dbReference>
<dbReference type="Pfam" id="PF01584">
    <property type="entry name" value="CheW"/>
    <property type="match status" value="1"/>
</dbReference>
<feature type="domain" description="CheW-like" evidence="1">
    <location>
        <begin position="31"/>
        <end position="171"/>
    </location>
</feature>
<proteinExistence type="predicted"/>
<dbReference type="InterPro" id="IPR039315">
    <property type="entry name" value="CheW"/>
</dbReference>
<dbReference type="GO" id="GO:0006935">
    <property type="term" value="P:chemotaxis"/>
    <property type="evidence" value="ECO:0007669"/>
    <property type="project" value="InterPro"/>
</dbReference>
<evidence type="ECO:0000259" key="1">
    <source>
        <dbReference type="PROSITE" id="PS50851"/>
    </source>
</evidence>
<dbReference type="SUPFAM" id="SSF50341">
    <property type="entry name" value="CheW-like"/>
    <property type="match status" value="1"/>
</dbReference>
<protein>
    <submittedName>
        <fullName evidence="2">Purine-binding chemotaxis protein CheW</fullName>
    </submittedName>
</protein>
<evidence type="ECO:0000313" key="2">
    <source>
        <dbReference type="EMBL" id="TXJ45221.1"/>
    </source>
</evidence>